<reference evidence="2 4" key="2">
    <citation type="submission" date="2016-10" db="EMBL/GenBank/DDBJ databases">
        <authorList>
            <person name="Varghese N."/>
            <person name="Submissions S."/>
        </authorList>
    </citation>
    <scope>NUCLEOTIDE SEQUENCE [LARGE SCALE GENOMIC DNA]</scope>
    <source>
        <strain evidence="2 4">CGMCC 1.7071</strain>
    </source>
</reference>
<evidence type="ECO:0000313" key="3">
    <source>
        <dbReference type="Proteomes" id="UP000183063"/>
    </source>
</evidence>
<protein>
    <submittedName>
        <fullName evidence="1">Uncharacterized protein</fullName>
    </submittedName>
</protein>
<reference evidence="3" key="1">
    <citation type="submission" date="2016-10" db="EMBL/GenBank/DDBJ databases">
        <authorList>
            <person name="Wibberg D."/>
        </authorList>
    </citation>
    <scope>NUCLEOTIDE SEQUENCE [LARGE SCALE GENOMIC DNA]</scope>
</reference>
<evidence type="ECO:0000313" key="2">
    <source>
        <dbReference type="EMBL" id="SEN84153.1"/>
    </source>
</evidence>
<dbReference type="Proteomes" id="UP000183063">
    <property type="component" value="Unassembled WGS sequence"/>
</dbReference>
<keyword evidence="4" id="KW-1185">Reference proteome</keyword>
<organism evidence="1 3">
    <name type="scientific">Rhizobium tibeticum</name>
    <dbReference type="NCBI Taxonomy" id="501024"/>
    <lineage>
        <taxon>Bacteria</taxon>
        <taxon>Pseudomonadati</taxon>
        <taxon>Pseudomonadota</taxon>
        <taxon>Alphaproteobacteria</taxon>
        <taxon>Hyphomicrobiales</taxon>
        <taxon>Rhizobiaceae</taxon>
        <taxon>Rhizobium/Agrobacterium group</taxon>
        <taxon>Rhizobium</taxon>
    </lineage>
</organism>
<dbReference type="Proteomes" id="UP000198939">
    <property type="component" value="Unassembled WGS sequence"/>
</dbReference>
<name>A0A1H8JTS5_9HYPH</name>
<accession>A0A1H8JTS5</accession>
<dbReference type="RefSeq" id="WP_072375034.1">
    <property type="nucleotide sequence ID" value="NZ_FNXB01000010.1"/>
</dbReference>
<dbReference type="AlphaFoldDB" id="A0A1H8JTS5"/>
<evidence type="ECO:0000313" key="1">
    <source>
        <dbReference type="EMBL" id="SEH79412.1"/>
    </source>
</evidence>
<gene>
    <name evidence="1" type="ORF">RTCCBAU85039_2400</name>
    <name evidence="2" type="ORF">SAMN05216228_100858</name>
</gene>
<evidence type="ECO:0000313" key="4">
    <source>
        <dbReference type="Proteomes" id="UP000198939"/>
    </source>
</evidence>
<dbReference type="EMBL" id="FNXB01000010">
    <property type="protein sequence ID" value="SEH79412.1"/>
    <property type="molecule type" value="Genomic_DNA"/>
</dbReference>
<dbReference type="OrthoDB" id="8410544at2"/>
<dbReference type="STRING" id="501024.RTCCBAU85039_2400"/>
<sequence>MTIWTHHSEDYDGLPPDNIVIGAGETELDYSVNMLQTYLGHVARGDDVAWNASHAALFLQTGISRRAPRITEGQRDRLLEALILARPAILALFPSPGERELASRGVDAMAGLIFYWNEDDAQRSARHKHVYLDMRAYARRLRNACHNHCLLNEIRERAVERRSELVADMLRKAAA</sequence>
<dbReference type="EMBL" id="FOCV01000008">
    <property type="protein sequence ID" value="SEN84153.1"/>
    <property type="molecule type" value="Genomic_DNA"/>
</dbReference>
<reference evidence="1" key="3">
    <citation type="submission" date="2016-10" db="EMBL/GenBank/DDBJ databases">
        <authorList>
            <person name="de Groot N.N."/>
        </authorList>
    </citation>
    <scope>NUCLEOTIDE SEQUENCE [LARGE SCALE GENOMIC DNA]</scope>
    <source>
        <strain evidence="1">CCBAU85039</strain>
    </source>
</reference>
<proteinExistence type="predicted"/>